<dbReference type="PANTHER" id="PTHR45749">
    <property type="match status" value="1"/>
</dbReference>
<dbReference type="Pfam" id="PF00536">
    <property type="entry name" value="SAM_1"/>
    <property type="match status" value="1"/>
</dbReference>
<dbReference type="InterPro" id="IPR013761">
    <property type="entry name" value="SAM/pointed_sf"/>
</dbReference>
<dbReference type="SMART" id="SM00597">
    <property type="entry name" value="ZnF_TTF"/>
    <property type="match status" value="1"/>
</dbReference>
<proteinExistence type="predicted"/>
<dbReference type="OrthoDB" id="10059235at2759"/>
<keyword evidence="2" id="KW-1185">Reference proteome</keyword>
<gene>
    <name evidence="1" type="ORF">PACLA_8A080642</name>
</gene>
<comment type="caution">
    <text evidence="1">The sequence shown here is derived from an EMBL/GenBank/DDBJ whole genome shotgun (WGS) entry which is preliminary data.</text>
</comment>
<dbReference type="PANTHER" id="PTHR45749:SF14">
    <property type="entry name" value="TTF-TYPE DOMAIN-CONTAINING PROTEIN"/>
    <property type="match status" value="1"/>
</dbReference>
<dbReference type="SMART" id="SM00454">
    <property type="entry name" value="SAM"/>
    <property type="match status" value="1"/>
</dbReference>
<dbReference type="InterPro" id="IPR006580">
    <property type="entry name" value="Znf_TTF"/>
</dbReference>
<reference evidence="1" key="1">
    <citation type="submission" date="2020-04" db="EMBL/GenBank/DDBJ databases">
        <authorList>
            <person name="Alioto T."/>
            <person name="Alioto T."/>
            <person name="Gomez Garrido J."/>
        </authorList>
    </citation>
    <scope>NUCLEOTIDE SEQUENCE</scope>
    <source>
        <strain evidence="1">A484AB</strain>
    </source>
</reference>
<dbReference type="Gene3D" id="1.10.150.50">
    <property type="entry name" value="Transcription Factor, Ets-1"/>
    <property type="match status" value="1"/>
</dbReference>
<dbReference type="AlphaFoldDB" id="A0A7D9DTL1"/>
<dbReference type="EMBL" id="CACRXK020002053">
    <property type="protein sequence ID" value="CAB3992444.1"/>
    <property type="molecule type" value="Genomic_DNA"/>
</dbReference>
<protein>
    <submittedName>
        <fullName evidence="1">Zinc finger MYM-type 1-like</fullName>
    </submittedName>
</protein>
<dbReference type="InterPro" id="IPR001660">
    <property type="entry name" value="SAM"/>
</dbReference>
<name>A0A7D9DTL1_PARCT</name>
<accession>A0A7D9DTL1</accession>
<dbReference type="InterPro" id="IPR025398">
    <property type="entry name" value="DUF4371"/>
</dbReference>
<dbReference type="CDD" id="cd09487">
    <property type="entry name" value="SAM_superfamily"/>
    <property type="match status" value="1"/>
</dbReference>
<dbReference type="PROSITE" id="PS50105">
    <property type="entry name" value="SAM_DOMAIN"/>
    <property type="match status" value="1"/>
</dbReference>
<dbReference type="Proteomes" id="UP001152795">
    <property type="component" value="Unassembled WGS sequence"/>
</dbReference>
<dbReference type="SUPFAM" id="SSF47769">
    <property type="entry name" value="SAM/Pointed domain"/>
    <property type="match status" value="1"/>
</dbReference>
<sequence length="819" mass="93707">MDFVQSWLGENGFSEYSSVFQENQIDKEALIELTERALELLVPVIGHRMKVLSKLKKLQEESKRGINEVPSDCQPDGVVCSPVSKKDPRTNKFSTPATQSKIRKSITFSPSPDKVVLNARQPWPSRVELPTNLRPDLANVLASKDCSKLTRKLRNSFIAHLYEHFSQYTLYPTRFQLLEIVHLVVKHYPFLKDKSVGSGHDSSLAQLYEKFHNERRNKSDDVVIMHKRKEKTATSSPNANLRRGAINYAPPFPEAEDETSLKKHIEYMQNEWSKANPDREKLRKWMILTFPGRRRMMNAQLPLVDIKSEFPALFCHEEIIAEFERLLAVCTSTEETFKQNFLQVCDAILGMAAKVRGRKPIVDKFLKLLDNDIDPLDDMETDNTEEEKAVVAMSVLPALLDKRGKNQDYNLVHIIEDDDDVLQYIEELAPEPTIIIKGSLEAPSEVMVAAEKQVIRDVYPLESDCLFVYRRIKYSCGHPGSFNPAVITNKEAHMVYGNMNNAAGTSQTSSFGKKKTTKISDYFFKNEQASVSETVPPPVTTLGRITATTNEMTVTTSMIEELPCASEQPQIQVEHNHPATQAEQVNVNMTQQKPFQPINFNFPRKRYGKQTRSFQSKWFTEFPWLHYNEQNDSALCFICAQQHEKLNLRTARNKEYAFISDGFSNWKKALTRFKEHQISECHKTAVEYHLIPKTCGNVLEMSSHDAKKTMQTNRLCLIKIIGSLRYLARQGQPIQGDTDDESNFIQLLKLRGSDEPLILRWLERKGAKYTSHDIQNEIIAIMANHVIRDIVSDIGNGFFSIISDEYTDVSNKEQLTICI</sequence>
<organism evidence="1 2">
    <name type="scientific">Paramuricea clavata</name>
    <name type="common">Red gorgonian</name>
    <name type="synonym">Violescent sea-whip</name>
    <dbReference type="NCBI Taxonomy" id="317549"/>
    <lineage>
        <taxon>Eukaryota</taxon>
        <taxon>Metazoa</taxon>
        <taxon>Cnidaria</taxon>
        <taxon>Anthozoa</taxon>
        <taxon>Octocorallia</taxon>
        <taxon>Malacalcyonacea</taxon>
        <taxon>Plexauridae</taxon>
        <taxon>Paramuricea</taxon>
    </lineage>
</organism>
<evidence type="ECO:0000313" key="2">
    <source>
        <dbReference type="Proteomes" id="UP001152795"/>
    </source>
</evidence>
<evidence type="ECO:0000313" key="1">
    <source>
        <dbReference type="EMBL" id="CAB3992444.1"/>
    </source>
</evidence>
<dbReference type="Pfam" id="PF14291">
    <property type="entry name" value="DUF4371"/>
    <property type="match status" value="1"/>
</dbReference>